<feature type="region of interest" description="Disordered" evidence="1">
    <location>
        <begin position="145"/>
        <end position="171"/>
    </location>
</feature>
<feature type="region of interest" description="Disordered" evidence="1">
    <location>
        <begin position="75"/>
        <end position="110"/>
    </location>
</feature>
<dbReference type="PANTHER" id="PTHR23355">
    <property type="entry name" value="RIBONUCLEASE"/>
    <property type="match status" value="1"/>
</dbReference>
<dbReference type="Pfam" id="PF00773">
    <property type="entry name" value="RNB"/>
    <property type="match status" value="1"/>
</dbReference>
<dbReference type="GO" id="GO:0000175">
    <property type="term" value="F:3'-5'-RNA exonuclease activity"/>
    <property type="evidence" value="ECO:0007669"/>
    <property type="project" value="TreeGrafter"/>
</dbReference>
<feature type="region of interest" description="Disordered" evidence="1">
    <location>
        <begin position="324"/>
        <end position="351"/>
    </location>
</feature>
<dbReference type="GO" id="GO:0000932">
    <property type="term" value="C:P-body"/>
    <property type="evidence" value="ECO:0007669"/>
    <property type="project" value="TreeGrafter"/>
</dbReference>
<proteinExistence type="predicted"/>
<protein>
    <submittedName>
        <fullName evidence="3">Exoribonuclease II, putative</fullName>
    </submittedName>
</protein>
<sequence length="1430" mass="168731">MFYFKNIRRHCFYTKIYENIKIVRDLKVKSKRDGLIENANKSQHNNIRDKKIIDNTISREDTEFYKNVYSKLKGKKGEHVQEKTDRQKPVTNNDKENSVNHFKDVEKNDRTTSKSKYLISKQDTINNQHIPLNGKYLKRREIYLKSKDGSSSQKKHNKEVANLRNGHEQSCKKRIETLGKKENEPVSSNGNDIQICNEGYDEKKAIQKNCKSSECNFEGSALNKEKNKNSYVLVKYEKYWDMDKINKFVELENDSNAKNKVFKGVLFVSPFDTSKSFVVEEKVVSESSKIKYYNVYGYISRNRALNNDIVYAYTGRRKIIKTSKTEKNENENETVNETENETENEDVTNKMKEDENSCRVVNVLERKNSEIVCNLNYLNVKEYINNFFEAKKGLNMLNDQEKRENNEKVFAKFQPTDARLPCFIYDSSDEITNRILNYIKKKKKNLYVLVNYRKWEENEINPTGDIISILGNEQNFFSIIYFFLHFYKVNFHIYKEDDMNYLKSEITIGNKLINSFIERKNKCVGGGTKYDWLFKTKEKDYLSIEFEKKINYLKEIQEKNKKIEKYMIKSLLTDREILTHLDVFTIDPPTAKDLDDALSIQFIRPDQFSNIKYKYKVGVHISDVSFFIHPNSYYDRVAATQCNTLYMDLMVLHMLPSVISENICSLNTSGNKLSFSIFFNIDDMSNPYEIIKEKNRENIEMKKGIIRSRNKLCYDIVEDYIDEVYTCIDKLEKKEGRVRIEKDYVKEWEEKILINGDTNLDCLFPEFEEICIKYNLSIKIASDIFRLYLLSKRIKDKIGRKTISHDESLMFFLNNKREMNKMVPISIDYVKNCLKNEIVYGKTDKGKETFENMLGNVMQKMDVENVEIKIIKNKIKSHMLIEEMMILTNFLVANKICECNNLGILRTHEDSSDEIKNNLLQFMDYHTYNKINKIINIKENNLNNILLVCEKVLDKNSFLCLQYNVLKFYKQAVYVPNIEKNENAHHFGLSLNNYIHFTSPIRRYIDIITHRILNTILEKKQPLYNYEQIKKICELCNTQKKKADDIQIHMKNFFLNKYLVCLNEEYKSKIVKGSSFKMRKKKKSEKIRNGGTTLSNSIDNAPIVNEANNLDLKMDRSMNEYKAELYKNNFYIYKNVISFMTHSYIHDIIVKKSIKRNICMNILNCNYINVDEDGIINEMNCPDSAYTCLVPILLSSDKTMEEEHDEVTKIEYTNSICDEKKMKNAISFYVPLLETEKSVSENLLDLKFKLISISSKEGTFVYNTSLDVLYKINLKKNNENSSNSSLEKEECDEDRLKNKCLNHIYKNILNIKIKVQYKVLKLEKKEIKTSFQNIYDNLYVHGIYAKKVDNTNKLKKTESLTCEKVLNEMENHKEVSNNLNDEQSISTKEDNYLSNMEKENFINQYKEINRFQKSEIFLIPGVKMWNLRFA</sequence>
<dbReference type="InterPro" id="IPR001900">
    <property type="entry name" value="RNase_II/R"/>
</dbReference>
<feature type="compositionally biased region" description="Acidic residues" evidence="1">
    <location>
        <begin position="331"/>
        <end position="346"/>
    </location>
</feature>
<evidence type="ECO:0000256" key="1">
    <source>
        <dbReference type="SAM" id="MobiDB-lite"/>
    </source>
</evidence>
<dbReference type="InterPro" id="IPR012340">
    <property type="entry name" value="NA-bd_OB-fold"/>
</dbReference>
<feature type="compositionally biased region" description="Basic and acidic residues" evidence="1">
    <location>
        <begin position="158"/>
        <end position="171"/>
    </location>
</feature>
<evidence type="ECO:0000313" key="3">
    <source>
        <dbReference type="EMBL" id="CAD2086276.1"/>
    </source>
</evidence>
<dbReference type="Proteomes" id="UP000515550">
    <property type="component" value="Chromosome PVBDA_04"/>
</dbReference>
<evidence type="ECO:0000259" key="2">
    <source>
        <dbReference type="SMART" id="SM00955"/>
    </source>
</evidence>
<dbReference type="GO" id="GO:0003723">
    <property type="term" value="F:RNA binding"/>
    <property type="evidence" value="ECO:0007669"/>
    <property type="project" value="InterPro"/>
</dbReference>
<dbReference type="VEuPathDB" id="PlasmoDB:PVBDA_0401770"/>
<dbReference type="InterPro" id="IPR041505">
    <property type="entry name" value="Dis3_CSD2"/>
</dbReference>
<reference evidence="3 4" key="1">
    <citation type="submission" date="2020-08" db="EMBL/GenBank/DDBJ databases">
        <authorList>
            <person name="Ramaprasad A."/>
        </authorList>
    </citation>
    <scope>NUCLEOTIDE SEQUENCE [LARGE SCALE GENOMIC DNA]</scope>
</reference>
<gene>
    <name evidence="3" type="ORF">PVBDA_0401770</name>
</gene>
<dbReference type="SMART" id="SM00955">
    <property type="entry name" value="RNB"/>
    <property type="match status" value="1"/>
</dbReference>
<dbReference type="Gene3D" id="2.40.50.690">
    <property type="match status" value="1"/>
</dbReference>
<dbReference type="EMBL" id="LR865382">
    <property type="protein sequence ID" value="CAD2086276.1"/>
    <property type="molecule type" value="Genomic_DNA"/>
</dbReference>
<dbReference type="Pfam" id="PF17849">
    <property type="entry name" value="OB_Dis3"/>
    <property type="match status" value="1"/>
</dbReference>
<dbReference type="SUPFAM" id="SSF50249">
    <property type="entry name" value="Nucleic acid-binding proteins"/>
    <property type="match status" value="2"/>
</dbReference>
<feature type="domain" description="RNB" evidence="2">
    <location>
        <begin position="575"/>
        <end position="1019"/>
    </location>
</feature>
<name>A0A6V7RY36_PLAVN</name>
<organism evidence="3 4">
    <name type="scientific">Plasmodium vinckei brucechwatti</name>
    <dbReference type="NCBI Taxonomy" id="119398"/>
    <lineage>
        <taxon>Eukaryota</taxon>
        <taxon>Sar</taxon>
        <taxon>Alveolata</taxon>
        <taxon>Apicomplexa</taxon>
        <taxon>Aconoidasida</taxon>
        <taxon>Haemosporida</taxon>
        <taxon>Plasmodiidae</taxon>
        <taxon>Plasmodium</taxon>
        <taxon>Plasmodium (Vinckeia)</taxon>
    </lineage>
</organism>
<dbReference type="PANTHER" id="PTHR23355:SF9">
    <property type="entry name" value="DIS3-LIKE EXONUCLEASE 2"/>
    <property type="match status" value="1"/>
</dbReference>
<dbReference type="GO" id="GO:0006402">
    <property type="term" value="P:mRNA catabolic process"/>
    <property type="evidence" value="ECO:0007669"/>
    <property type="project" value="TreeGrafter"/>
</dbReference>
<evidence type="ECO:0000313" key="4">
    <source>
        <dbReference type="Proteomes" id="UP000515550"/>
    </source>
</evidence>
<accession>A0A6V7RY36</accession>
<dbReference type="InterPro" id="IPR050180">
    <property type="entry name" value="RNR_Ribonuclease"/>
</dbReference>
<dbReference type="Gene3D" id="2.40.50.700">
    <property type="match status" value="1"/>
</dbReference>